<reference evidence="2" key="1">
    <citation type="journal article" date="2019" name="Int. J. Syst. Evol. Microbiol.">
        <title>The Global Catalogue of Microorganisms (GCM) 10K type strain sequencing project: providing services to taxonomists for standard genome sequencing and annotation.</title>
        <authorList>
            <consortium name="The Broad Institute Genomics Platform"/>
            <consortium name="The Broad Institute Genome Sequencing Center for Infectious Disease"/>
            <person name="Wu L."/>
            <person name="Ma J."/>
        </authorList>
    </citation>
    <scope>NUCLEOTIDE SEQUENCE [LARGE SCALE GENOMIC DNA]</scope>
    <source>
        <strain evidence="2">CECT 7069</strain>
    </source>
</reference>
<accession>A0ABT8BL40</accession>
<sequence length="268" mass="29793">MMTEDDWKAHQRHVVKEMQAFTAPFVTPISYEKPDDVPRLSGTGSFVELFERRFLLTNEHVILDPATNSELPDLAHGLHGTDSVIRCAHGSLSASYPIDCALCPVPETAWSVDHRAAAIQEASITWAHATVPREILFFRGYAQENSSFHFENLLSASTSYATQAMEAQPEGLDGRYFIALHHSPEHAEMIGGAGHLPLPPGFSGSTVWNTRYVECLRGGQSWTPAEARVTGIVCRWRTGDTGIVVLRIEYLRSWALNALSEMHRQGHL</sequence>
<evidence type="ECO:0008006" key="3">
    <source>
        <dbReference type="Google" id="ProtNLM"/>
    </source>
</evidence>
<dbReference type="RefSeq" id="WP_238227421.1">
    <property type="nucleotide sequence ID" value="NZ_BPQD01000028.1"/>
</dbReference>
<evidence type="ECO:0000313" key="1">
    <source>
        <dbReference type="EMBL" id="MDN3592405.1"/>
    </source>
</evidence>
<dbReference type="EMBL" id="JAUFPX010000017">
    <property type="protein sequence ID" value="MDN3592405.1"/>
    <property type="molecule type" value="Genomic_DNA"/>
</dbReference>
<dbReference type="Proteomes" id="UP001224644">
    <property type="component" value="Unassembled WGS sequence"/>
</dbReference>
<keyword evidence="2" id="KW-1185">Reference proteome</keyword>
<proteinExistence type="predicted"/>
<protein>
    <recommendedName>
        <fullName evidence="3">Serine protease</fullName>
    </recommendedName>
</protein>
<name>A0ABT8BL40_9HYPH</name>
<gene>
    <name evidence="1" type="ORF">QWZ12_17570</name>
</gene>
<comment type="caution">
    <text evidence="1">The sequence shown here is derived from an EMBL/GenBank/DDBJ whole genome shotgun (WGS) entry which is preliminary data.</text>
</comment>
<evidence type="ECO:0000313" key="2">
    <source>
        <dbReference type="Proteomes" id="UP001224644"/>
    </source>
</evidence>
<organism evidence="1 2">
    <name type="scientific">Methylobacterium adhaesivum</name>
    <dbReference type="NCBI Taxonomy" id="333297"/>
    <lineage>
        <taxon>Bacteria</taxon>
        <taxon>Pseudomonadati</taxon>
        <taxon>Pseudomonadota</taxon>
        <taxon>Alphaproteobacteria</taxon>
        <taxon>Hyphomicrobiales</taxon>
        <taxon>Methylobacteriaceae</taxon>
        <taxon>Methylobacterium</taxon>
    </lineage>
</organism>